<evidence type="ECO:0000313" key="14">
    <source>
        <dbReference type="Proteomes" id="UP000235005"/>
    </source>
</evidence>
<keyword evidence="5" id="KW-1003">Cell membrane</keyword>
<comment type="caution">
    <text evidence="13">The sequence shown here is derived from an EMBL/GenBank/DDBJ whole genome shotgun (WGS) entry which is preliminary data.</text>
</comment>
<dbReference type="GO" id="GO:0009288">
    <property type="term" value="C:bacterial-type flagellum"/>
    <property type="evidence" value="ECO:0007669"/>
    <property type="project" value="InterPro"/>
</dbReference>
<evidence type="ECO:0000256" key="3">
    <source>
        <dbReference type="ARBA" id="ARBA00020392"/>
    </source>
</evidence>
<dbReference type="NCBIfam" id="TIGR02473">
    <property type="entry name" value="flagell_FliJ"/>
    <property type="match status" value="1"/>
</dbReference>
<dbReference type="PANTHER" id="PTHR38786">
    <property type="entry name" value="FLAGELLAR FLIJ PROTEIN"/>
    <property type="match status" value="1"/>
</dbReference>
<name>A0A2N5X1D0_9GAMM</name>
<dbReference type="PANTHER" id="PTHR38786:SF1">
    <property type="entry name" value="FLAGELLAR FLIJ PROTEIN"/>
    <property type="match status" value="1"/>
</dbReference>
<evidence type="ECO:0000256" key="4">
    <source>
        <dbReference type="ARBA" id="ARBA00022448"/>
    </source>
</evidence>
<comment type="subcellular location">
    <subcellularLocation>
        <location evidence="1">Cell membrane</location>
        <topology evidence="1">Peripheral membrane protein</topology>
        <orientation evidence="1">Cytoplasmic side</orientation>
    </subcellularLocation>
</comment>
<proteinExistence type="inferred from homology"/>
<evidence type="ECO:0000256" key="7">
    <source>
        <dbReference type="ARBA" id="ARBA00022795"/>
    </source>
</evidence>
<keyword evidence="13" id="KW-0969">Cilium</keyword>
<keyword evidence="10" id="KW-1006">Bacterial flagellum protein export</keyword>
<keyword evidence="13" id="KW-0966">Cell projection</keyword>
<dbReference type="GO" id="GO:0044781">
    <property type="term" value="P:bacterial-type flagellum organization"/>
    <property type="evidence" value="ECO:0007669"/>
    <property type="project" value="UniProtKB-KW"/>
</dbReference>
<keyword evidence="11" id="KW-0175">Coiled coil</keyword>
<keyword evidence="4" id="KW-0813">Transport</keyword>
<keyword evidence="6" id="KW-0145">Chemotaxis</keyword>
<dbReference type="OrthoDB" id="5732842at2"/>
<comment type="similarity">
    <text evidence="2">Belongs to the FliJ family.</text>
</comment>
<dbReference type="InterPro" id="IPR052570">
    <property type="entry name" value="FliJ"/>
</dbReference>
<organism evidence="13 14">
    <name type="scientific">Pseudohalioglobus lutimaris</name>
    <dbReference type="NCBI Taxonomy" id="1737061"/>
    <lineage>
        <taxon>Bacteria</taxon>
        <taxon>Pseudomonadati</taxon>
        <taxon>Pseudomonadota</taxon>
        <taxon>Gammaproteobacteria</taxon>
        <taxon>Cellvibrionales</taxon>
        <taxon>Halieaceae</taxon>
        <taxon>Pseudohalioglobus</taxon>
    </lineage>
</organism>
<dbReference type="InterPro" id="IPR053716">
    <property type="entry name" value="Flag_assembly_chemotaxis_eff"/>
</dbReference>
<feature type="compositionally biased region" description="Basic and acidic residues" evidence="12">
    <location>
        <begin position="108"/>
        <end position="151"/>
    </location>
</feature>
<sequence length="151" mass="17363">MSADKLKKLAVFAKMSEQISARELSASHKSHQDKLEQLEQLQRFRDEYEAALREKGQSGISAAQMQDYRMFIGNLNQAIEEQRQHVDSSVADLADSEASYRSRSQRKQALDHLVDQRLKGESRAREKAEQKESDDRSMARYRSDQRDDAGT</sequence>
<accession>A0A2N5X1D0</accession>
<evidence type="ECO:0000256" key="11">
    <source>
        <dbReference type="SAM" id="Coils"/>
    </source>
</evidence>
<keyword evidence="13" id="KW-0282">Flagellum</keyword>
<gene>
    <name evidence="13" type="primary">fliJ</name>
    <name evidence="13" type="ORF">C0039_12950</name>
</gene>
<evidence type="ECO:0000256" key="12">
    <source>
        <dbReference type="SAM" id="MobiDB-lite"/>
    </source>
</evidence>
<evidence type="ECO:0000256" key="2">
    <source>
        <dbReference type="ARBA" id="ARBA00010004"/>
    </source>
</evidence>
<dbReference type="InterPro" id="IPR012823">
    <property type="entry name" value="Flagell_FliJ"/>
</dbReference>
<keyword evidence="7" id="KW-1005">Bacterial flagellum biogenesis</keyword>
<dbReference type="AlphaFoldDB" id="A0A2N5X1D0"/>
<dbReference type="GO" id="GO:0015031">
    <property type="term" value="P:protein transport"/>
    <property type="evidence" value="ECO:0007669"/>
    <property type="project" value="UniProtKB-KW"/>
</dbReference>
<feature type="coiled-coil region" evidence="11">
    <location>
        <begin position="21"/>
        <end position="54"/>
    </location>
</feature>
<keyword evidence="8" id="KW-0653">Protein transport</keyword>
<evidence type="ECO:0000256" key="6">
    <source>
        <dbReference type="ARBA" id="ARBA00022500"/>
    </source>
</evidence>
<evidence type="ECO:0000256" key="10">
    <source>
        <dbReference type="ARBA" id="ARBA00023225"/>
    </source>
</evidence>
<dbReference type="GO" id="GO:0071973">
    <property type="term" value="P:bacterial-type flagellum-dependent cell motility"/>
    <property type="evidence" value="ECO:0007669"/>
    <property type="project" value="InterPro"/>
</dbReference>
<reference evidence="13 14" key="1">
    <citation type="submission" date="2018-01" db="EMBL/GenBank/DDBJ databases">
        <title>The draft genome sequence of Halioglobus lutimaris HF004.</title>
        <authorList>
            <person name="Du Z.-J."/>
            <person name="Shi M.-J."/>
        </authorList>
    </citation>
    <scope>NUCLEOTIDE SEQUENCE [LARGE SCALE GENOMIC DNA]</scope>
    <source>
        <strain evidence="13 14">HF004</strain>
    </source>
</reference>
<dbReference type="Gene3D" id="1.10.287.1700">
    <property type="match status" value="1"/>
</dbReference>
<keyword evidence="14" id="KW-1185">Reference proteome</keyword>
<evidence type="ECO:0000313" key="13">
    <source>
        <dbReference type="EMBL" id="PLW68299.1"/>
    </source>
</evidence>
<evidence type="ECO:0000256" key="5">
    <source>
        <dbReference type="ARBA" id="ARBA00022475"/>
    </source>
</evidence>
<dbReference type="EMBL" id="PKUS01000016">
    <property type="protein sequence ID" value="PLW68299.1"/>
    <property type="molecule type" value="Genomic_DNA"/>
</dbReference>
<dbReference type="Proteomes" id="UP000235005">
    <property type="component" value="Unassembled WGS sequence"/>
</dbReference>
<evidence type="ECO:0000256" key="9">
    <source>
        <dbReference type="ARBA" id="ARBA00023136"/>
    </source>
</evidence>
<dbReference type="GO" id="GO:0006935">
    <property type="term" value="P:chemotaxis"/>
    <property type="evidence" value="ECO:0007669"/>
    <property type="project" value="UniProtKB-KW"/>
</dbReference>
<feature type="region of interest" description="Disordered" evidence="12">
    <location>
        <begin position="82"/>
        <end position="151"/>
    </location>
</feature>
<evidence type="ECO:0000256" key="8">
    <source>
        <dbReference type="ARBA" id="ARBA00022927"/>
    </source>
</evidence>
<dbReference type="RefSeq" id="WP_101518279.1">
    <property type="nucleotide sequence ID" value="NZ_PKUS01000016.1"/>
</dbReference>
<protein>
    <recommendedName>
        <fullName evidence="3">Flagellar FliJ protein</fullName>
    </recommendedName>
</protein>
<evidence type="ECO:0000256" key="1">
    <source>
        <dbReference type="ARBA" id="ARBA00004413"/>
    </source>
</evidence>
<dbReference type="GO" id="GO:0005886">
    <property type="term" value="C:plasma membrane"/>
    <property type="evidence" value="ECO:0007669"/>
    <property type="project" value="UniProtKB-SubCell"/>
</dbReference>
<dbReference type="Pfam" id="PF02050">
    <property type="entry name" value="FliJ"/>
    <property type="match status" value="1"/>
</dbReference>
<keyword evidence="9" id="KW-0472">Membrane</keyword>